<accession>A0A1E3RX18</accession>
<organism evidence="1 2">
    <name type="scientific">Mycolicibacterium holsaticum</name>
    <dbReference type="NCBI Taxonomy" id="152142"/>
    <lineage>
        <taxon>Bacteria</taxon>
        <taxon>Bacillati</taxon>
        <taxon>Actinomycetota</taxon>
        <taxon>Actinomycetes</taxon>
        <taxon>Mycobacteriales</taxon>
        <taxon>Mycobacteriaceae</taxon>
        <taxon>Mycolicibacterium</taxon>
    </lineage>
</organism>
<keyword evidence="2" id="KW-1185">Reference proteome</keyword>
<name>A0A1E3RX18_9MYCO</name>
<protein>
    <submittedName>
        <fullName evidence="1">Helix-turn-helix transcriptional regulator</fullName>
    </submittedName>
</protein>
<proteinExistence type="predicted"/>
<dbReference type="Proteomes" id="UP000094243">
    <property type="component" value="Unassembled WGS sequence"/>
</dbReference>
<evidence type="ECO:0000313" key="1">
    <source>
        <dbReference type="EMBL" id="ODQ94409.1"/>
    </source>
</evidence>
<gene>
    <name evidence="1" type="ORF">BHQ17_09140</name>
</gene>
<dbReference type="InterPro" id="IPR011990">
    <property type="entry name" value="TPR-like_helical_dom_sf"/>
</dbReference>
<comment type="caution">
    <text evidence="1">The sequence shown here is derived from an EMBL/GenBank/DDBJ whole genome shotgun (WGS) entry which is preliminary data.</text>
</comment>
<dbReference type="Gene3D" id="1.25.40.10">
    <property type="entry name" value="Tetratricopeptide repeat domain"/>
    <property type="match status" value="1"/>
</dbReference>
<evidence type="ECO:0000313" key="2">
    <source>
        <dbReference type="Proteomes" id="UP000094243"/>
    </source>
</evidence>
<dbReference type="SUPFAM" id="SSF48452">
    <property type="entry name" value="TPR-like"/>
    <property type="match status" value="1"/>
</dbReference>
<dbReference type="RefSeq" id="WP_069404894.1">
    <property type="nucleotide sequence ID" value="NZ_MIGZ01000040.1"/>
</dbReference>
<reference evidence="2" key="1">
    <citation type="submission" date="2016-09" db="EMBL/GenBank/DDBJ databases">
        <authorList>
            <person name="Greninger A.L."/>
            <person name="Jerome K.R."/>
            <person name="Mcnair B."/>
            <person name="Wallis C."/>
            <person name="Fang F."/>
        </authorList>
    </citation>
    <scope>NUCLEOTIDE SEQUENCE [LARGE SCALE GENOMIC DNA]</scope>
    <source>
        <strain evidence="2">M7</strain>
    </source>
</reference>
<sequence>MVTRLDVSSELLIAARSAHGRRDWRAAYEAFTQAAEDTSLGVDDLDAMATAAWRLGHGKESLRVAERVFTQLARTDPPSAAMKAVDVALGWLTRGDVNIGQGWMNRARRLLEGAPAGPTHAYLAYLDAVVAVRNRDTAVIGPRVSALRELCGRLDSPALTALSHVAEGLEAMLDGRMAEAYGLIDEAMLPVLADEVPLEWAGDIYRTVLHHCHRLGDLPRMRAWTQSMEQWCHEFAGSATYGDVCDVHRLQVQAATDDLGLLENRLATASRALEDVNTWAAGEGYYQLGEVRRRRGDADGAFAAFARARMFGVDPQPGEALLRCWAGDADTAWADLRAALTGLNRLDRMWLLRGAVEVALTRDDVDEAERLCDELESGAAAFGTPGFRAWAAHGRGAVLVRRGQHAGALDVLEEALRQYRTQQCGYETARVYEWMALAHRGLGDDEAASADRAAAEDIYRQLGVEPGRPGIT</sequence>
<dbReference type="AlphaFoldDB" id="A0A1E3RX18"/>
<dbReference type="EMBL" id="MIGZ01000040">
    <property type="protein sequence ID" value="ODQ94409.1"/>
    <property type="molecule type" value="Genomic_DNA"/>
</dbReference>